<dbReference type="Gene3D" id="1.10.287.1130">
    <property type="entry name" value="CytochromE C oxidase copper chaperone"/>
    <property type="match status" value="1"/>
</dbReference>
<evidence type="ECO:0000313" key="6">
    <source>
        <dbReference type="EMBL" id="KAF4122558.1"/>
    </source>
</evidence>
<evidence type="ECO:0000313" key="7">
    <source>
        <dbReference type="Proteomes" id="UP000749293"/>
    </source>
</evidence>
<name>A0A9P4YT01_9HYPO</name>
<evidence type="ECO:0000256" key="1">
    <source>
        <dbReference type="ARBA" id="ARBA00004569"/>
    </source>
</evidence>
<dbReference type="AlphaFoldDB" id="A0A9P4YT01"/>
<comment type="subcellular location">
    <subcellularLocation>
        <location evidence="1">Mitochondrion intermembrane space</location>
    </subcellularLocation>
</comment>
<evidence type="ECO:0000256" key="4">
    <source>
        <dbReference type="ARBA" id="ARBA00023128"/>
    </source>
</evidence>
<comment type="similarity">
    <text evidence="2">Belongs to the CMC4 family.</text>
</comment>
<dbReference type="Proteomes" id="UP000749293">
    <property type="component" value="Unassembled WGS sequence"/>
</dbReference>
<comment type="caution">
    <text evidence="6">The sequence shown here is derived from an EMBL/GenBank/DDBJ whole genome shotgun (WGS) entry which is preliminary data.</text>
</comment>
<evidence type="ECO:0000256" key="2">
    <source>
        <dbReference type="ARBA" id="ARBA00009858"/>
    </source>
</evidence>
<organism evidence="6 7">
    <name type="scientific">Geosmithia morbida</name>
    <dbReference type="NCBI Taxonomy" id="1094350"/>
    <lineage>
        <taxon>Eukaryota</taxon>
        <taxon>Fungi</taxon>
        <taxon>Dikarya</taxon>
        <taxon>Ascomycota</taxon>
        <taxon>Pezizomycotina</taxon>
        <taxon>Sordariomycetes</taxon>
        <taxon>Hypocreomycetidae</taxon>
        <taxon>Hypocreales</taxon>
        <taxon>Bionectriaceae</taxon>
        <taxon>Geosmithia</taxon>
    </lineage>
</organism>
<accession>A0A9P4YT01</accession>
<dbReference type="InterPro" id="IPR027179">
    <property type="entry name" value="CMC4"/>
</dbReference>
<dbReference type="EMBL" id="JAANYQ010000008">
    <property type="protein sequence ID" value="KAF4122558.1"/>
    <property type="molecule type" value="Genomic_DNA"/>
</dbReference>
<protein>
    <recommendedName>
        <fullName evidence="3">Cx9C motif-containing protein 4, mitochondrial</fullName>
    </recommendedName>
</protein>
<dbReference type="SUPFAM" id="SSF47072">
    <property type="entry name" value="Cysteine alpha-hairpin motif"/>
    <property type="match status" value="1"/>
</dbReference>
<evidence type="ECO:0000256" key="5">
    <source>
        <dbReference type="ARBA" id="ARBA00023157"/>
    </source>
</evidence>
<dbReference type="GeneID" id="55973087"/>
<proteinExistence type="inferred from homology"/>
<dbReference type="Pfam" id="PF08991">
    <property type="entry name" value="CMC4"/>
    <property type="match status" value="1"/>
</dbReference>
<dbReference type="OrthoDB" id="13601at2759"/>
<gene>
    <name evidence="6" type="ORF">GMORB2_6864</name>
</gene>
<keyword evidence="5" id="KW-1015">Disulfide bond</keyword>
<keyword evidence="4" id="KW-0496">Mitochondrion</keyword>
<dbReference type="InterPro" id="IPR009069">
    <property type="entry name" value="Cys_alpha_HP_mot_SF"/>
</dbReference>
<evidence type="ECO:0000256" key="3">
    <source>
        <dbReference type="ARBA" id="ARBA00019406"/>
    </source>
</evidence>
<dbReference type="PANTHER" id="PTHR15590">
    <property type="entry name" value="CX9C MOTIF-CONTAINING PROTEIN 4"/>
    <property type="match status" value="1"/>
</dbReference>
<reference evidence="6" key="1">
    <citation type="submission" date="2020-03" db="EMBL/GenBank/DDBJ databases">
        <title>Site-based positive gene gene selection in Geosmithia morbida across the United States reveals a broad range of putative effectors and factors for local host and environmental adapation.</title>
        <authorList>
            <person name="Onufrak A."/>
            <person name="Murdoch R.W."/>
            <person name="Gazis R."/>
            <person name="Huff M."/>
            <person name="Staton M."/>
            <person name="Klingeman W."/>
            <person name="Hadziabdic D."/>
        </authorList>
    </citation>
    <scope>NUCLEOTIDE SEQUENCE</scope>
    <source>
        <strain evidence="6">1262</strain>
    </source>
</reference>
<sequence>MFAFLQCAIQGQSVFKPAAGRESTDVQSADCLAKNNYDEGKCQTTIKALYECCGAFYERHGEDASSVCCPKPKLLQLKLKQLREAAADK</sequence>
<dbReference type="PANTHER" id="PTHR15590:SF0">
    <property type="entry name" value="CX9C MOTIF-CONTAINING PROTEIN 4"/>
    <property type="match status" value="1"/>
</dbReference>
<keyword evidence="7" id="KW-1185">Reference proteome</keyword>
<dbReference type="GO" id="GO:0005758">
    <property type="term" value="C:mitochondrial intermembrane space"/>
    <property type="evidence" value="ECO:0007669"/>
    <property type="project" value="UniProtKB-SubCell"/>
</dbReference>
<dbReference type="RefSeq" id="XP_035321210.1">
    <property type="nucleotide sequence ID" value="XM_035468830.1"/>
</dbReference>